<dbReference type="InterPro" id="IPR015500">
    <property type="entry name" value="Peptidase_S8_subtilisin-rel"/>
</dbReference>
<evidence type="ECO:0000313" key="7">
    <source>
        <dbReference type="EMBL" id="MBP2384645.1"/>
    </source>
</evidence>
<accession>A0ABS4X851</accession>
<dbReference type="GO" id="GO:0008233">
    <property type="term" value="F:peptidase activity"/>
    <property type="evidence" value="ECO:0007669"/>
    <property type="project" value="UniProtKB-KW"/>
</dbReference>
<dbReference type="PANTHER" id="PTHR43806:SF11">
    <property type="entry name" value="CEREVISIN-RELATED"/>
    <property type="match status" value="1"/>
</dbReference>
<dbReference type="InterPro" id="IPR023828">
    <property type="entry name" value="Peptidase_S8_Ser-AS"/>
</dbReference>
<dbReference type="InterPro" id="IPR000209">
    <property type="entry name" value="Peptidase_S8/S53_dom"/>
</dbReference>
<feature type="active site" description="Charge relay system" evidence="5">
    <location>
        <position position="229"/>
    </location>
</feature>
<dbReference type="PROSITE" id="PS51892">
    <property type="entry name" value="SUBTILASE"/>
    <property type="match status" value="1"/>
</dbReference>
<dbReference type="Pfam" id="PF00082">
    <property type="entry name" value="Peptidase_S8"/>
    <property type="match status" value="1"/>
</dbReference>
<protein>
    <submittedName>
        <fullName evidence="7">Subtilisin family serine protease</fullName>
    </submittedName>
</protein>
<name>A0ABS4X851_9MICC</name>
<evidence type="ECO:0000259" key="6">
    <source>
        <dbReference type="Pfam" id="PF00082"/>
    </source>
</evidence>
<keyword evidence="4 5" id="KW-0720">Serine protease</keyword>
<evidence type="ECO:0000256" key="4">
    <source>
        <dbReference type="ARBA" id="ARBA00022825"/>
    </source>
</evidence>
<dbReference type="RefSeq" id="WP_209995302.1">
    <property type="nucleotide sequence ID" value="NZ_JAGIOF010000001.1"/>
</dbReference>
<evidence type="ECO:0000313" key="8">
    <source>
        <dbReference type="Proteomes" id="UP001296993"/>
    </source>
</evidence>
<dbReference type="PANTHER" id="PTHR43806">
    <property type="entry name" value="PEPTIDASE S8"/>
    <property type="match status" value="1"/>
</dbReference>
<feature type="active site" description="Charge relay system" evidence="5">
    <location>
        <position position="28"/>
    </location>
</feature>
<dbReference type="InterPro" id="IPR036852">
    <property type="entry name" value="Peptidase_S8/S53_dom_sf"/>
</dbReference>
<evidence type="ECO:0000256" key="1">
    <source>
        <dbReference type="ARBA" id="ARBA00011073"/>
    </source>
</evidence>
<gene>
    <name evidence="7" type="ORF">JOF47_000156</name>
</gene>
<keyword evidence="2 5" id="KW-0645">Protease</keyword>
<dbReference type="InterPro" id="IPR050131">
    <property type="entry name" value="Peptidase_S8_subtilisin-like"/>
</dbReference>
<dbReference type="PRINTS" id="PR00723">
    <property type="entry name" value="SUBTILISIN"/>
</dbReference>
<feature type="active site" description="Charge relay system" evidence="5">
    <location>
        <position position="63"/>
    </location>
</feature>
<dbReference type="SUPFAM" id="SSF52743">
    <property type="entry name" value="Subtilisin-like"/>
    <property type="match status" value="1"/>
</dbReference>
<sequence>MDELSLVHLPALMSLSTGGADVIVGIVDGPVALDHPDLAQATIKSFPGWGVGCRDPRSVSCQHGTSVVGILAASRQSQPPGIAPECTYVLRPVFTENTPAGEMPTAAVREVAEAIVDCVHAGARIINLSLAVSGGGFTSDQMLRAAMDFASQRSVLVIAAVGNHRVIGGNMDVLRHACTIPVIAYSLLGQPLPQAHIAASIGRSGLGAPGKDVFGLASSGGTAVFTGTSIAAPFVTGAAVLLRSIYPAVAASEVKHALISTRAGQQRSIVPGLLNAWAAYQLLSTHTYRKVLA</sequence>
<dbReference type="Proteomes" id="UP001296993">
    <property type="component" value="Unassembled WGS sequence"/>
</dbReference>
<evidence type="ECO:0000256" key="2">
    <source>
        <dbReference type="ARBA" id="ARBA00022670"/>
    </source>
</evidence>
<evidence type="ECO:0000256" key="5">
    <source>
        <dbReference type="PROSITE-ProRule" id="PRU01240"/>
    </source>
</evidence>
<dbReference type="EMBL" id="JAGIOF010000001">
    <property type="protein sequence ID" value="MBP2384645.1"/>
    <property type="molecule type" value="Genomic_DNA"/>
</dbReference>
<feature type="domain" description="Peptidase S8/S53" evidence="6">
    <location>
        <begin position="19"/>
        <end position="262"/>
    </location>
</feature>
<reference evidence="7 8" key="1">
    <citation type="submission" date="2021-03" db="EMBL/GenBank/DDBJ databases">
        <title>Sequencing the genomes of 1000 actinobacteria strains.</title>
        <authorList>
            <person name="Klenk H.-P."/>
        </authorList>
    </citation>
    <scope>NUCLEOTIDE SEQUENCE [LARGE SCALE GENOMIC DNA]</scope>
    <source>
        <strain evidence="7 8">DSM 15797</strain>
    </source>
</reference>
<dbReference type="PROSITE" id="PS00138">
    <property type="entry name" value="SUBTILASE_SER"/>
    <property type="match status" value="1"/>
</dbReference>
<dbReference type="Gene3D" id="3.40.50.200">
    <property type="entry name" value="Peptidase S8/S53 domain"/>
    <property type="match status" value="1"/>
</dbReference>
<keyword evidence="3 5" id="KW-0378">Hydrolase</keyword>
<evidence type="ECO:0000256" key="3">
    <source>
        <dbReference type="ARBA" id="ARBA00022801"/>
    </source>
</evidence>
<organism evidence="7 8">
    <name type="scientific">Paeniglutamicibacter kerguelensis</name>
    <dbReference type="NCBI Taxonomy" id="254788"/>
    <lineage>
        <taxon>Bacteria</taxon>
        <taxon>Bacillati</taxon>
        <taxon>Actinomycetota</taxon>
        <taxon>Actinomycetes</taxon>
        <taxon>Micrococcales</taxon>
        <taxon>Micrococcaceae</taxon>
        <taxon>Paeniglutamicibacter</taxon>
    </lineage>
</organism>
<proteinExistence type="inferred from homology"/>
<keyword evidence="8" id="KW-1185">Reference proteome</keyword>
<comment type="similarity">
    <text evidence="1 5">Belongs to the peptidase S8 family.</text>
</comment>
<comment type="caution">
    <text evidence="7">The sequence shown here is derived from an EMBL/GenBank/DDBJ whole genome shotgun (WGS) entry which is preliminary data.</text>
</comment>
<dbReference type="GO" id="GO:0006508">
    <property type="term" value="P:proteolysis"/>
    <property type="evidence" value="ECO:0007669"/>
    <property type="project" value="UniProtKB-KW"/>
</dbReference>